<dbReference type="InterPro" id="IPR052732">
    <property type="entry name" value="Cell-binding_unc_protein"/>
</dbReference>
<gene>
    <name evidence="2" type="ORF">ACFSMZ_02725</name>
</gene>
<dbReference type="RefSeq" id="WP_378187912.1">
    <property type="nucleotide sequence ID" value="NZ_BAABGS010000009.1"/>
</dbReference>
<dbReference type="EMBL" id="JBHUIR010000010">
    <property type="protein sequence ID" value="MFD2258683.1"/>
    <property type="molecule type" value="Genomic_DNA"/>
</dbReference>
<dbReference type="InterPro" id="IPR011009">
    <property type="entry name" value="Kinase-like_dom_sf"/>
</dbReference>
<reference evidence="3" key="1">
    <citation type="journal article" date="2019" name="Int. J. Syst. Evol. Microbiol.">
        <title>The Global Catalogue of Microorganisms (GCM) 10K type strain sequencing project: providing services to taxonomists for standard genome sequencing and annotation.</title>
        <authorList>
            <consortium name="The Broad Institute Genomics Platform"/>
            <consortium name="The Broad Institute Genome Sequencing Center for Infectious Disease"/>
            <person name="Wu L."/>
            <person name="Ma J."/>
        </authorList>
    </citation>
    <scope>NUCLEOTIDE SEQUENCE [LARGE SCALE GENOMIC DNA]</scope>
    <source>
        <strain evidence="3">KCTC 23707</strain>
    </source>
</reference>
<dbReference type="SUPFAM" id="SSF56112">
    <property type="entry name" value="Protein kinase-like (PK-like)"/>
    <property type="match status" value="1"/>
</dbReference>
<dbReference type="InterPro" id="IPR002575">
    <property type="entry name" value="Aminoglycoside_PTrfase"/>
</dbReference>
<accession>A0ABW5DC80</accession>
<dbReference type="PANTHER" id="PTHR43883">
    <property type="entry name" value="SLR0207 PROTEIN"/>
    <property type="match status" value="1"/>
</dbReference>
<evidence type="ECO:0000313" key="2">
    <source>
        <dbReference type="EMBL" id="MFD2258683.1"/>
    </source>
</evidence>
<dbReference type="InterPro" id="IPR027417">
    <property type="entry name" value="P-loop_NTPase"/>
</dbReference>
<dbReference type="Pfam" id="PF13671">
    <property type="entry name" value="AAA_33"/>
    <property type="match status" value="1"/>
</dbReference>
<dbReference type="SUPFAM" id="SSF52540">
    <property type="entry name" value="P-loop containing nucleoside triphosphate hydrolases"/>
    <property type="match status" value="1"/>
</dbReference>
<feature type="domain" description="Aminoglycoside phosphotransferase" evidence="1">
    <location>
        <begin position="64"/>
        <end position="271"/>
    </location>
</feature>
<protein>
    <submittedName>
        <fullName evidence="2">AAA family ATPase</fullName>
    </submittedName>
</protein>
<name>A0ABW5DC80_9HYPH</name>
<keyword evidence="3" id="KW-1185">Reference proteome</keyword>
<comment type="caution">
    <text evidence="2">The sequence shown here is derived from an EMBL/GenBank/DDBJ whole genome shotgun (WGS) entry which is preliminary data.</text>
</comment>
<dbReference type="PANTHER" id="PTHR43883:SF1">
    <property type="entry name" value="GLUCONOKINASE"/>
    <property type="match status" value="1"/>
</dbReference>
<organism evidence="2 3">
    <name type="scientific">Chelativorans composti</name>
    <dbReference type="NCBI Taxonomy" id="768533"/>
    <lineage>
        <taxon>Bacteria</taxon>
        <taxon>Pseudomonadati</taxon>
        <taxon>Pseudomonadota</taxon>
        <taxon>Alphaproteobacteria</taxon>
        <taxon>Hyphomicrobiales</taxon>
        <taxon>Phyllobacteriaceae</taxon>
        <taxon>Chelativorans</taxon>
    </lineage>
</organism>
<proteinExistence type="predicted"/>
<sequence>MSDMQQRVVAFLIEALARELGASVETINTHISRIFLAGDRAFKLKRAVKLPYADFSTPELRYAACRREVELNRLTAPDLYLGVRRIILDTDGQLSFNGDGELVDAIVEMRRFDQAQIMDRMADAGQLTPQLMADTASMIARFHENAPIVRAGTGTSNLVDVLDINRASFDRTNLFISAEVDALDHQLRTSLFRHADVLNRREEAGKVRRCHGDLHLRNICVFEGRPLLFDCIEFNEQLATVDVLYDLAFLLMDLTHRGHVDLANLVANRYFDETDNENGFALLPFLMAIRASVRAHVTATQAEEAGDPSGELSQRARSYFDLARSQLAVLSPRLIAIGGLSGSGKTVIAEALAPRIGVAPGARIIESDRIRKALHGVPAETRLPPEAYRPEVSERVYGEMARRAETILEGSAPVVADAVFQRPENRERIEHAMRKRKLPFLGVWLDVPEDVLKERVRQRQGGPSDATVDVLARQMMVDTGDITWHRVNAARQPEAIIADILSLQAP</sequence>
<dbReference type="Pfam" id="PF01636">
    <property type="entry name" value="APH"/>
    <property type="match status" value="1"/>
</dbReference>
<dbReference type="Gene3D" id="3.40.50.300">
    <property type="entry name" value="P-loop containing nucleotide triphosphate hydrolases"/>
    <property type="match status" value="1"/>
</dbReference>
<evidence type="ECO:0000313" key="3">
    <source>
        <dbReference type="Proteomes" id="UP001597373"/>
    </source>
</evidence>
<dbReference type="Proteomes" id="UP001597373">
    <property type="component" value="Unassembled WGS sequence"/>
</dbReference>
<evidence type="ECO:0000259" key="1">
    <source>
        <dbReference type="Pfam" id="PF01636"/>
    </source>
</evidence>